<sequence>MKIILSRKGFDKSNGGFPSPILPDGTLLSMPIPTKNDFLTFDELEYEGVTYADILRQLRGKEDEFNHSHCHLDPDIRKQARKIPIPDWQPAFGQINSAQGFLRNQQVGLGDLFLFFGWFRQTEGDLKAGTLRFKKDAPDLNVIYGYLQIGDMINQSEKLQTAYPWHPHSHSFRAEKTTNMLYLASESLSFNKQLSGSGVFQLSENKILTMPGGTRSVWKEIDALSPDNLRGHHKNSARNGGIYYSGIWQEKVLKENALSEEWAKGLFEK</sequence>
<evidence type="ECO:0000313" key="3">
    <source>
        <dbReference type="Proteomes" id="UP000077317"/>
    </source>
</evidence>
<dbReference type="Proteomes" id="UP000077317">
    <property type="component" value="Chromosome"/>
</dbReference>
<protein>
    <recommendedName>
        <fullName evidence="1">Nucleotide modification associated domain-containing protein</fullName>
    </recommendedName>
</protein>
<dbReference type="InterPro" id="IPR041135">
    <property type="entry name" value="Nmad3"/>
</dbReference>
<organism evidence="2 3">
    <name type="scientific">Streptococcus pantholopis</name>
    <dbReference type="NCBI Taxonomy" id="1811193"/>
    <lineage>
        <taxon>Bacteria</taxon>
        <taxon>Bacillati</taxon>
        <taxon>Bacillota</taxon>
        <taxon>Bacilli</taxon>
        <taxon>Lactobacillales</taxon>
        <taxon>Streptococcaceae</taxon>
        <taxon>Streptococcus</taxon>
    </lineage>
</organism>
<dbReference type="RefSeq" id="WP_067060091.1">
    <property type="nucleotide sequence ID" value="NZ_CP014699.1"/>
</dbReference>
<keyword evidence="3" id="KW-1185">Reference proteome</keyword>
<accession>A0A172Q5G2</accession>
<reference evidence="2 3" key="1">
    <citation type="journal article" date="2016" name="Int. J. Syst. Evol. Microbiol.">
        <title>Streptococcuspantholopis sp. nov., isolated from faeces of the Tibetan antelope (Pantholops hodgsonii).</title>
        <authorList>
            <person name="Bai X."/>
            <person name="Xiong Y."/>
            <person name="Lu S."/>
            <person name="Jin D."/>
            <person name="Lai X."/>
            <person name="Yang J."/>
            <person name="Niu L."/>
            <person name="Hu S."/>
            <person name="Meng X."/>
            <person name="Pu J."/>
            <person name="Ye C."/>
            <person name="Xu J."/>
        </authorList>
    </citation>
    <scope>NUCLEOTIDE SEQUENCE [LARGE SCALE GENOMIC DNA]</scope>
    <source>
        <strain evidence="2 3">TA 26</strain>
    </source>
</reference>
<dbReference type="Pfam" id="PF18754">
    <property type="entry name" value="Nmad3"/>
    <property type="match status" value="1"/>
</dbReference>
<evidence type="ECO:0000313" key="2">
    <source>
        <dbReference type="EMBL" id="AND78665.1"/>
    </source>
</evidence>
<gene>
    <name evidence="2" type="ORF">A0O21_00805</name>
</gene>
<evidence type="ECO:0000259" key="1">
    <source>
        <dbReference type="Pfam" id="PF18754"/>
    </source>
</evidence>
<name>A0A172Q5G2_9STRE</name>
<dbReference type="KEGG" id="spat:A0O21_00805"/>
<proteinExistence type="predicted"/>
<dbReference type="AlphaFoldDB" id="A0A172Q5G2"/>
<dbReference type="EMBL" id="CP014699">
    <property type="protein sequence ID" value="AND78665.1"/>
    <property type="molecule type" value="Genomic_DNA"/>
</dbReference>
<dbReference type="OrthoDB" id="9772090at2"/>
<feature type="domain" description="Nucleotide modification associated" evidence="1">
    <location>
        <begin position="2"/>
        <end position="235"/>
    </location>
</feature>
<reference evidence="3" key="2">
    <citation type="submission" date="2016-03" db="EMBL/GenBank/DDBJ databases">
        <title>Streptococcus antelopensis sp. nov., isolated from the feces of the Tibetan antelope (Pantholops hodgsonii) in Hoh Xil National Nature Reserve, Qinghai, China.</title>
        <authorList>
            <person name="Bai X."/>
        </authorList>
    </citation>
    <scope>NUCLEOTIDE SEQUENCE [LARGE SCALE GENOMIC DNA]</scope>
    <source>
        <strain evidence="3">TA 26</strain>
    </source>
</reference>
<dbReference type="STRING" id="1811193.A0O21_00805"/>